<protein>
    <submittedName>
        <fullName evidence="3">Uncharacterized protein</fullName>
    </submittedName>
</protein>
<evidence type="ECO:0000256" key="2">
    <source>
        <dbReference type="SAM" id="SignalP"/>
    </source>
</evidence>
<feature type="signal peptide" evidence="2">
    <location>
        <begin position="1"/>
        <end position="20"/>
    </location>
</feature>
<accession>A0A1M5JMY5</accession>
<proteinExistence type="predicted"/>
<organism evidence="3 4">
    <name type="scientific">Geodermatophilus nigrescens</name>
    <dbReference type="NCBI Taxonomy" id="1070870"/>
    <lineage>
        <taxon>Bacteria</taxon>
        <taxon>Bacillati</taxon>
        <taxon>Actinomycetota</taxon>
        <taxon>Actinomycetes</taxon>
        <taxon>Geodermatophilales</taxon>
        <taxon>Geodermatophilaceae</taxon>
        <taxon>Geodermatophilus</taxon>
    </lineage>
</organism>
<evidence type="ECO:0000256" key="1">
    <source>
        <dbReference type="SAM" id="MobiDB-lite"/>
    </source>
</evidence>
<feature type="compositionally biased region" description="Pro residues" evidence="1">
    <location>
        <begin position="37"/>
        <end position="49"/>
    </location>
</feature>
<evidence type="ECO:0000313" key="3">
    <source>
        <dbReference type="EMBL" id="SHG41911.1"/>
    </source>
</evidence>
<gene>
    <name evidence="3" type="ORF">SAMN05444351_2574</name>
</gene>
<keyword evidence="2" id="KW-0732">Signal</keyword>
<keyword evidence="4" id="KW-1185">Reference proteome</keyword>
<dbReference type="STRING" id="1070870.SAMN05444351_2574"/>
<dbReference type="AlphaFoldDB" id="A0A1M5JMY5"/>
<sequence length="207" mass="21636">MVVLLFIGLLVSAVSGPGDAQEEADGVPVPTTTAIEPPQPSPEVAPEPPGFGDGTYLVGADITPGLYRSAGGGLCSWQRLSDVSGDIDAILASDYFLDGQAYVEVLPTDVAFSTDDCGRWTPADFAGPDVSTAFQDGTFMVGSDVQAGTYRSTGGSTCSWQRLSDLTGELDAIIASDYFVDGQAYVEVLPTDVAFRTDDCGTWSRIA</sequence>
<feature type="chain" id="PRO_5009911401" evidence="2">
    <location>
        <begin position="21"/>
        <end position="207"/>
    </location>
</feature>
<dbReference type="EMBL" id="FQVX01000002">
    <property type="protein sequence ID" value="SHG41911.1"/>
    <property type="molecule type" value="Genomic_DNA"/>
</dbReference>
<feature type="region of interest" description="Disordered" evidence="1">
    <location>
        <begin position="17"/>
        <end position="53"/>
    </location>
</feature>
<name>A0A1M5JMY5_9ACTN</name>
<evidence type="ECO:0000313" key="4">
    <source>
        <dbReference type="Proteomes" id="UP000184471"/>
    </source>
</evidence>
<dbReference type="RefSeq" id="WP_175562859.1">
    <property type="nucleotide sequence ID" value="NZ_FQVX01000002.1"/>
</dbReference>
<dbReference type="SUPFAM" id="SSF110296">
    <property type="entry name" value="Oligoxyloglucan reducing end-specific cellobiohydrolase"/>
    <property type="match status" value="1"/>
</dbReference>
<reference evidence="3 4" key="1">
    <citation type="submission" date="2016-11" db="EMBL/GenBank/DDBJ databases">
        <authorList>
            <person name="Jaros S."/>
            <person name="Januszkiewicz K."/>
            <person name="Wedrychowicz H."/>
        </authorList>
    </citation>
    <scope>NUCLEOTIDE SEQUENCE [LARGE SCALE GENOMIC DNA]</scope>
    <source>
        <strain evidence="3 4">DSM 45408</strain>
    </source>
</reference>
<dbReference type="Proteomes" id="UP000184471">
    <property type="component" value="Unassembled WGS sequence"/>
</dbReference>